<organism evidence="1">
    <name type="scientific">Anguilla anguilla</name>
    <name type="common">European freshwater eel</name>
    <name type="synonym">Muraena anguilla</name>
    <dbReference type="NCBI Taxonomy" id="7936"/>
    <lineage>
        <taxon>Eukaryota</taxon>
        <taxon>Metazoa</taxon>
        <taxon>Chordata</taxon>
        <taxon>Craniata</taxon>
        <taxon>Vertebrata</taxon>
        <taxon>Euteleostomi</taxon>
        <taxon>Actinopterygii</taxon>
        <taxon>Neopterygii</taxon>
        <taxon>Teleostei</taxon>
        <taxon>Anguilliformes</taxon>
        <taxon>Anguillidae</taxon>
        <taxon>Anguilla</taxon>
    </lineage>
</organism>
<name>A0A0E9VLU0_ANGAN</name>
<sequence>MAHDTLPVEEGSGLITAEAKLLCTALSLGDTNPRR</sequence>
<dbReference type="AlphaFoldDB" id="A0A0E9VLU0"/>
<proteinExistence type="predicted"/>
<dbReference type="EMBL" id="GBXM01029550">
    <property type="protein sequence ID" value="JAH79027.1"/>
    <property type="molecule type" value="Transcribed_RNA"/>
</dbReference>
<accession>A0A0E9VLU0</accession>
<evidence type="ECO:0000313" key="1">
    <source>
        <dbReference type="EMBL" id="JAH79027.1"/>
    </source>
</evidence>
<reference evidence="1" key="2">
    <citation type="journal article" date="2015" name="Fish Shellfish Immunol.">
        <title>Early steps in the European eel (Anguilla anguilla)-Vibrio vulnificus interaction in the gills: Role of the RtxA13 toxin.</title>
        <authorList>
            <person name="Callol A."/>
            <person name="Pajuelo D."/>
            <person name="Ebbesson L."/>
            <person name="Teles M."/>
            <person name="MacKenzie S."/>
            <person name="Amaro C."/>
        </authorList>
    </citation>
    <scope>NUCLEOTIDE SEQUENCE</scope>
</reference>
<protein>
    <submittedName>
        <fullName evidence="1">Uncharacterized protein</fullName>
    </submittedName>
</protein>
<reference evidence="1" key="1">
    <citation type="submission" date="2014-11" db="EMBL/GenBank/DDBJ databases">
        <authorList>
            <person name="Amaro Gonzalez C."/>
        </authorList>
    </citation>
    <scope>NUCLEOTIDE SEQUENCE</scope>
</reference>